<feature type="region of interest" description="Disordered" evidence="9">
    <location>
        <begin position="112"/>
        <end position="132"/>
    </location>
</feature>
<feature type="region of interest" description="Disordered" evidence="9">
    <location>
        <begin position="1"/>
        <end position="30"/>
    </location>
</feature>
<evidence type="ECO:0000256" key="3">
    <source>
        <dbReference type="ARBA" id="ARBA00022618"/>
    </source>
</evidence>
<evidence type="ECO:0000259" key="10">
    <source>
        <dbReference type="Pfam" id="PF24807"/>
    </source>
</evidence>
<evidence type="ECO:0000256" key="6">
    <source>
        <dbReference type="ARBA" id="ARBA00022786"/>
    </source>
</evidence>
<sequence length="442" mass="48823">MEVDEEDPPKNLSSSSSQLNLPPSMNRPTVSLETQRINRLIDSNRYHSPSKPIYSDRFIPSRSGSNFALFGLEPSPNKEDGPGSYAGMLRTVMFGPDTPEKRCRHWTETQQPVNSFSPFSGSDEASPGVSRSPVKSARNILKSAYKVLDRPALQDDFYLNLVDWSAQNVLAVGLANSFICVCSVSWALRGTHLAIGTSSGTVEIWDALQRIRTMEGHRLRVGALAWSSSVLSSGSRDKSILQRDIRCQEDHVSKLTGHKSEVCGIKWSYDNRELASGGNDNKLLVWNQHSTQPVLRYCEHTAAVKAIAWSPHLHGLLASGGGTADRCIRFWNTTTNTSLSCVDTSSQVCNLAWSKNVNELVSTHGYSQNQIIVWKYPTMTKLATLTGHTFRVLYLAVSPDGQTIVTGAGDETLRFWNVFPSPKSQSRESKIGALSFGRTTIR</sequence>
<dbReference type="Gene3D" id="2.130.10.10">
    <property type="entry name" value="YVTN repeat-like/Quinoprotein amine dehydrogenase"/>
    <property type="match status" value="1"/>
</dbReference>
<keyword evidence="12" id="KW-1185">Reference proteome</keyword>
<feature type="compositionally biased region" description="Low complexity" evidence="9">
    <location>
        <begin position="10"/>
        <end position="26"/>
    </location>
</feature>
<evidence type="ECO:0000256" key="2">
    <source>
        <dbReference type="ARBA" id="ARBA00022574"/>
    </source>
</evidence>
<evidence type="ECO:0000256" key="5">
    <source>
        <dbReference type="ARBA" id="ARBA00022776"/>
    </source>
</evidence>
<dbReference type="GO" id="GO:0031145">
    <property type="term" value="P:anaphase-promoting complex-dependent catabolic process"/>
    <property type="evidence" value="ECO:0007669"/>
    <property type="project" value="TreeGrafter"/>
</dbReference>
<keyword evidence="7" id="KW-0131">Cell cycle</keyword>
<evidence type="ECO:0000256" key="9">
    <source>
        <dbReference type="SAM" id="MobiDB-lite"/>
    </source>
</evidence>
<dbReference type="PANTHER" id="PTHR19918:SF1">
    <property type="entry name" value="FIZZY-RELATED PROTEIN HOMOLOG"/>
    <property type="match status" value="1"/>
</dbReference>
<dbReference type="PANTHER" id="PTHR19918">
    <property type="entry name" value="CELL DIVISION CYCLE 20 CDC20 FIZZY -RELATED"/>
    <property type="match status" value="1"/>
</dbReference>
<dbReference type="InterPro" id="IPR019775">
    <property type="entry name" value="WD40_repeat_CS"/>
</dbReference>
<protein>
    <recommendedName>
        <fullName evidence="10">CDC20/Fizzy WD40 domain-containing protein</fullName>
    </recommendedName>
</protein>
<dbReference type="InterPro" id="IPR033010">
    <property type="entry name" value="Cdc20/Fizzy"/>
</dbReference>
<dbReference type="PROSITE" id="PS50294">
    <property type="entry name" value="WD_REPEATS_REGION"/>
    <property type="match status" value="2"/>
</dbReference>
<dbReference type="InterPro" id="IPR036322">
    <property type="entry name" value="WD40_repeat_dom_sf"/>
</dbReference>
<comment type="similarity">
    <text evidence="1">Belongs to the WD repeat CDC20/Fizzy family.</text>
</comment>
<evidence type="ECO:0000256" key="8">
    <source>
        <dbReference type="PROSITE-ProRule" id="PRU00221"/>
    </source>
</evidence>
<keyword evidence="3" id="KW-0132">Cell division</keyword>
<reference evidence="11 12" key="1">
    <citation type="submission" date="2020-02" db="EMBL/GenBank/DDBJ databases">
        <authorList>
            <person name="Ma Q."/>
            <person name="Huang Y."/>
            <person name="Song X."/>
            <person name="Pei D."/>
        </authorList>
    </citation>
    <scope>NUCLEOTIDE SEQUENCE [LARGE SCALE GENOMIC DNA]</scope>
    <source>
        <strain evidence="11">Sxm20200214</strain>
        <tissue evidence="11">Leaf</tissue>
    </source>
</reference>
<dbReference type="AlphaFoldDB" id="A0A8X7UES0"/>
<feature type="domain" description="CDC20/Fizzy WD40" evidence="10">
    <location>
        <begin position="181"/>
        <end position="416"/>
    </location>
</feature>
<dbReference type="EMBL" id="JAAMPC010000012">
    <property type="protein sequence ID" value="KAG2276092.1"/>
    <property type="molecule type" value="Genomic_DNA"/>
</dbReference>
<dbReference type="GO" id="GO:0005680">
    <property type="term" value="C:anaphase-promoting complex"/>
    <property type="evidence" value="ECO:0007669"/>
    <property type="project" value="TreeGrafter"/>
</dbReference>
<evidence type="ECO:0000256" key="7">
    <source>
        <dbReference type="ARBA" id="ARBA00023306"/>
    </source>
</evidence>
<dbReference type="InterPro" id="IPR001680">
    <property type="entry name" value="WD40_rpt"/>
</dbReference>
<name>A0A8X7UES0_BRACI</name>
<evidence type="ECO:0000256" key="4">
    <source>
        <dbReference type="ARBA" id="ARBA00022737"/>
    </source>
</evidence>
<dbReference type="InterPro" id="IPR015943">
    <property type="entry name" value="WD40/YVTN_repeat-like_dom_sf"/>
</dbReference>
<keyword evidence="5" id="KW-0498">Mitosis</keyword>
<dbReference type="Pfam" id="PF24807">
    <property type="entry name" value="WD40_CDC20-Fz"/>
    <property type="match status" value="1"/>
</dbReference>
<dbReference type="Proteomes" id="UP000886595">
    <property type="component" value="Unassembled WGS sequence"/>
</dbReference>
<keyword evidence="6" id="KW-0833">Ubl conjugation pathway</keyword>
<dbReference type="GO" id="GO:1905786">
    <property type="term" value="P:positive regulation of anaphase-promoting complex-dependent catabolic process"/>
    <property type="evidence" value="ECO:0007669"/>
    <property type="project" value="TreeGrafter"/>
</dbReference>
<gene>
    <name evidence="11" type="ORF">Bca52824_058647</name>
</gene>
<dbReference type="GO" id="GO:0051301">
    <property type="term" value="P:cell division"/>
    <property type="evidence" value="ECO:0007669"/>
    <property type="project" value="UniProtKB-KW"/>
</dbReference>
<dbReference type="GO" id="GO:1990757">
    <property type="term" value="F:ubiquitin ligase activator activity"/>
    <property type="evidence" value="ECO:0007669"/>
    <property type="project" value="TreeGrafter"/>
</dbReference>
<evidence type="ECO:0000313" key="11">
    <source>
        <dbReference type="EMBL" id="KAG2276092.1"/>
    </source>
</evidence>
<keyword evidence="4" id="KW-0677">Repeat</keyword>
<organism evidence="11 12">
    <name type="scientific">Brassica carinata</name>
    <name type="common">Ethiopian mustard</name>
    <name type="synonym">Abyssinian cabbage</name>
    <dbReference type="NCBI Taxonomy" id="52824"/>
    <lineage>
        <taxon>Eukaryota</taxon>
        <taxon>Viridiplantae</taxon>
        <taxon>Streptophyta</taxon>
        <taxon>Embryophyta</taxon>
        <taxon>Tracheophyta</taxon>
        <taxon>Spermatophyta</taxon>
        <taxon>Magnoliopsida</taxon>
        <taxon>eudicotyledons</taxon>
        <taxon>Gunneridae</taxon>
        <taxon>Pentapetalae</taxon>
        <taxon>rosids</taxon>
        <taxon>malvids</taxon>
        <taxon>Brassicales</taxon>
        <taxon>Brassicaceae</taxon>
        <taxon>Brassiceae</taxon>
        <taxon>Brassica</taxon>
    </lineage>
</organism>
<dbReference type="PROSITE" id="PS50082">
    <property type="entry name" value="WD_REPEATS_2"/>
    <property type="match status" value="2"/>
</dbReference>
<dbReference type="SUPFAM" id="SSF50978">
    <property type="entry name" value="WD40 repeat-like"/>
    <property type="match status" value="1"/>
</dbReference>
<feature type="repeat" description="WD" evidence="8">
    <location>
        <begin position="255"/>
        <end position="296"/>
    </location>
</feature>
<dbReference type="PROSITE" id="PS00678">
    <property type="entry name" value="WD_REPEATS_1"/>
    <property type="match status" value="1"/>
</dbReference>
<comment type="caution">
    <text evidence="11">The sequence shown here is derived from an EMBL/GenBank/DDBJ whole genome shotgun (WGS) entry which is preliminary data.</text>
</comment>
<feature type="repeat" description="WD" evidence="8">
    <location>
        <begin position="385"/>
        <end position="418"/>
    </location>
</feature>
<dbReference type="OrthoDB" id="10263272at2759"/>
<keyword evidence="2 8" id="KW-0853">WD repeat</keyword>
<proteinExistence type="inferred from homology"/>
<dbReference type="GO" id="GO:0010997">
    <property type="term" value="F:anaphase-promoting complex binding"/>
    <property type="evidence" value="ECO:0007669"/>
    <property type="project" value="InterPro"/>
</dbReference>
<dbReference type="SMART" id="SM00320">
    <property type="entry name" value="WD40"/>
    <property type="match status" value="6"/>
</dbReference>
<accession>A0A8X7UES0</accession>
<evidence type="ECO:0000313" key="12">
    <source>
        <dbReference type="Proteomes" id="UP000886595"/>
    </source>
</evidence>
<evidence type="ECO:0000256" key="1">
    <source>
        <dbReference type="ARBA" id="ARBA00006445"/>
    </source>
</evidence>
<dbReference type="InterPro" id="IPR056150">
    <property type="entry name" value="WD40_CDC20-Fz"/>
</dbReference>